<organism evidence="5 6">
    <name type="scientific">Clydaea vesicula</name>
    <dbReference type="NCBI Taxonomy" id="447962"/>
    <lineage>
        <taxon>Eukaryota</taxon>
        <taxon>Fungi</taxon>
        <taxon>Fungi incertae sedis</taxon>
        <taxon>Chytridiomycota</taxon>
        <taxon>Chytridiomycota incertae sedis</taxon>
        <taxon>Chytridiomycetes</taxon>
        <taxon>Lobulomycetales</taxon>
        <taxon>Lobulomycetaceae</taxon>
        <taxon>Clydaea</taxon>
    </lineage>
</organism>
<evidence type="ECO:0008006" key="7">
    <source>
        <dbReference type="Google" id="ProtNLM"/>
    </source>
</evidence>
<sequence>MNLLPMDGINLLTVIPKWLPIIPKWESYFKSISETGYNMVHFAPLSTRGESNSPYAIFDQLALSDDLFDQHALKKVIAEAEKNKNSDSVVENNLLEAEKEKVLGDMLNIIWKKHGVVCCTDIVWNHTACNSDFLQDHPEAGYNLKNSPHLRSAYELDDKLLEFSEKLLDGVYGEPITELNSVGDVNHVMNKWIHECFPQLKLWEFYVINVEQSKLDFDDAWSCFEKGQCNDEILKERYRKLDLRNISSKDKATLILTNQKLCLINLKKTEFNNFKVGERYSKTIVHKNMCYFIKEVLNQTGMSYDSAKRVFEELLNEINLHFYMEFDFDVKIIQEQLMGRIMFLRVSDHGPKLGAITKDCPLVDTYFTRLPSNSRTSRLHSDEMMLANNGWLWNADPLINFAAEGSKAYLLRQVIVWGDCKSNPWLWDHMTKYTLKMARLFKGFRIDNCHSTPLHVASYLLDAARKVNPDLYVFAELFTGSEEKDVIFVKTLGIHSLIREAMNAGNSAEMSRLVHKYGGLPIGSFRYSIESFPLELLGHKVKNSKQLQNGKISNEKEKILFVPVEGSTPHAMFMDCTHDNETPHQKRTAKDTLPNAAIVAMTDCAIGSVKGYDEIVPELLNVVNETRKYRIPDKNEGIIPAKSIFSRVHTKMANEGYHEIHVHQENDFVVVHRVHPLNHDGYLLIARNAFNNEPNNYQLSPTILKNQSVRLLQSASLEVLPYTPVTKSRRASISSLVSSKGNGSLLSNGTELPSPLGSPQTDPVRSGSTFPYFALDQSFQYSDSSIKDDVLLPQSPNQLFHHMSFSHPPKKDVIDLAAIVEAKVASQRIRRKILGVITGMPCSLDFSTSSTSLVRVWEENAEYGGEVHTHIEVDMKEFVPGSIVMYRTWNNGSGCELNDDELFSASNDDTEDRESQSNSTRKGTLQELWKHLGILKEESALDWMVKLGLGSVDSMGLWFNEDKALWPPGLWEAVENLNDIELNAALFRVGEEELDFTDGVINTYNVPNYGHLSYCGLQGFVSAMLPAARNNDLGHPICSNIREGPWLIDYTLNRLLNYCGTFPNMQKFRNWLSERLCLVKKISVSLIPKYFTFVVFAAYQGLKYKAISSSLKNNSQFKKLNTELINNSKSANSTTSDLLNSLSLTEIQLSGIVKSTRLIPKKLAEELFSKSKNFNGEWGLAAGLTHFSTHHMRCWGRDVFIALRGIFVLLGKFEEAKAHIVAFGSVIKHGLIPNLLDQGVRPRYNARDAAWWWLYGVQQYCQAAPEGIEFLKFKVKRRYPPLKRYQSNTATYLKVDDDLTEEDLTVDLDNELCYYYTSTIGEICHEILERHFRGIKFREYNAGPNLDHAMNTEGFNINCGVLKDTGIVFGGNRYNCGTWMDKMGDSKKAGTYGLPATPRDGADVEIVGLCKSALNWITSILKERNWKDMFPCDEVVAKESGKEIKLKYSAWNDLLKKSFEDNFFIPLSSEKDVNYNVNTSLVNRRGIYRDCVGSTLEYADYQLRPNFCVAILVAPELFNYEHAVGALEIVKNNLLGPLGMKTLDPSDWGYRGVYDNANDSEDPSVAHGYNYHQGPEWVWIQFFFFRAYLNFEKNSNDKARIEKAKCWIRGVLKTYKQFLCDTHKNPYNGIPELTNQNGAFCRDSCASQAWSNSTMIELIHDLVNF</sequence>
<dbReference type="GO" id="GO:0004134">
    <property type="term" value="F:4-alpha-glucanotransferase activity"/>
    <property type="evidence" value="ECO:0007669"/>
    <property type="project" value="InterPro"/>
</dbReference>
<keyword evidence="6" id="KW-1185">Reference proteome</keyword>
<dbReference type="InterPro" id="IPR012341">
    <property type="entry name" value="6hp_glycosidase-like_sf"/>
</dbReference>
<dbReference type="Gene3D" id="1.50.10.10">
    <property type="match status" value="1"/>
</dbReference>
<reference evidence="5" key="1">
    <citation type="submission" date="2020-05" db="EMBL/GenBank/DDBJ databases">
        <title>Phylogenomic resolution of chytrid fungi.</title>
        <authorList>
            <person name="Stajich J.E."/>
            <person name="Amses K."/>
            <person name="Simmons R."/>
            <person name="Seto K."/>
            <person name="Myers J."/>
            <person name="Bonds A."/>
            <person name="Quandt C.A."/>
            <person name="Barry K."/>
            <person name="Liu P."/>
            <person name="Grigoriev I."/>
            <person name="Longcore J.E."/>
            <person name="James T.Y."/>
        </authorList>
    </citation>
    <scope>NUCLEOTIDE SEQUENCE</scope>
    <source>
        <strain evidence="5">JEL0476</strain>
    </source>
</reference>
<dbReference type="GO" id="GO:0004135">
    <property type="term" value="F:amylo-alpha-1,6-glucosidase activity"/>
    <property type="evidence" value="ECO:0007669"/>
    <property type="project" value="InterPro"/>
</dbReference>
<dbReference type="Pfam" id="PF14701">
    <property type="entry name" value="hDGE_amylase"/>
    <property type="match status" value="1"/>
</dbReference>
<feature type="domain" description="Glycogen debranching enzyme central" evidence="4">
    <location>
        <begin position="637"/>
        <end position="721"/>
    </location>
</feature>
<evidence type="ECO:0000259" key="3">
    <source>
        <dbReference type="Pfam" id="PF14701"/>
    </source>
</evidence>
<evidence type="ECO:0000313" key="6">
    <source>
        <dbReference type="Proteomes" id="UP001211065"/>
    </source>
</evidence>
<comment type="caution">
    <text evidence="5">The sequence shown here is derived from an EMBL/GenBank/DDBJ whole genome shotgun (WGS) entry which is preliminary data.</text>
</comment>
<evidence type="ECO:0000259" key="4">
    <source>
        <dbReference type="Pfam" id="PF14702"/>
    </source>
</evidence>
<dbReference type="InterPro" id="IPR032792">
    <property type="entry name" value="AGL_glucanoTrfase"/>
</dbReference>
<accession>A0AAD5U7U2</accession>
<dbReference type="Gene3D" id="3.20.20.80">
    <property type="entry name" value="Glycosidases"/>
    <property type="match status" value="1"/>
</dbReference>
<dbReference type="SUPFAM" id="SSF51445">
    <property type="entry name" value="(Trans)glycosidases"/>
    <property type="match status" value="1"/>
</dbReference>
<evidence type="ECO:0000313" key="5">
    <source>
        <dbReference type="EMBL" id="KAJ3227740.1"/>
    </source>
</evidence>
<dbReference type="SUPFAM" id="SSF48208">
    <property type="entry name" value="Six-hairpin glycosidases"/>
    <property type="match status" value="1"/>
</dbReference>
<feature type="domain" description="Glycogen debranching enzyme C-terminal" evidence="2">
    <location>
        <begin position="1175"/>
        <end position="1657"/>
    </location>
</feature>
<dbReference type="InterPro" id="IPR032788">
    <property type="entry name" value="AGL_central"/>
</dbReference>
<dbReference type="InterPro" id="IPR010401">
    <property type="entry name" value="AGL/Gdb1"/>
</dbReference>
<dbReference type="InterPro" id="IPR017853">
    <property type="entry name" value="GH"/>
</dbReference>
<protein>
    <recommendedName>
        <fullName evidence="7">4-alpha-glucanotransferase</fullName>
    </recommendedName>
</protein>
<feature type="region of interest" description="Disordered" evidence="1">
    <location>
        <begin position="900"/>
        <end position="921"/>
    </location>
</feature>
<dbReference type="EMBL" id="JADGJW010000011">
    <property type="protein sequence ID" value="KAJ3227740.1"/>
    <property type="molecule type" value="Genomic_DNA"/>
</dbReference>
<evidence type="ECO:0000259" key="2">
    <source>
        <dbReference type="Pfam" id="PF06202"/>
    </source>
</evidence>
<evidence type="ECO:0000256" key="1">
    <source>
        <dbReference type="SAM" id="MobiDB-lite"/>
    </source>
</evidence>
<dbReference type="InterPro" id="IPR032790">
    <property type="entry name" value="GDE_C"/>
</dbReference>
<dbReference type="Pfam" id="PF14702">
    <property type="entry name" value="hGDE_central"/>
    <property type="match status" value="2"/>
</dbReference>
<name>A0AAD5U7U2_9FUNG</name>
<proteinExistence type="predicted"/>
<dbReference type="PANTHER" id="PTHR10569:SF2">
    <property type="entry name" value="GLYCOGEN DEBRANCHING ENZYME"/>
    <property type="match status" value="1"/>
</dbReference>
<feature type="domain" description="Glycogen debranching enzyme glucanotransferase" evidence="3">
    <location>
        <begin position="4"/>
        <end position="472"/>
    </location>
</feature>
<feature type="compositionally biased region" description="Acidic residues" evidence="1">
    <location>
        <begin position="900"/>
        <end position="912"/>
    </location>
</feature>
<gene>
    <name evidence="5" type="ORF">HK099_000413</name>
</gene>
<dbReference type="Pfam" id="PF06202">
    <property type="entry name" value="GDE_C"/>
    <property type="match status" value="1"/>
</dbReference>
<dbReference type="PANTHER" id="PTHR10569">
    <property type="entry name" value="GLYCOGEN DEBRANCHING ENZYME"/>
    <property type="match status" value="1"/>
</dbReference>
<feature type="domain" description="Glycogen debranching enzyme central" evidence="4">
    <location>
        <begin position="829"/>
        <end position="1055"/>
    </location>
</feature>
<dbReference type="Proteomes" id="UP001211065">
    <property type="component" value="Unassembled WGS sequence"/>
</dbReference>
<dbReference type="InterPro" id="IPR008928">
    <property type="entry name" value="6-hairpin_glycosidase_sf"/>
</dbReference>
<dbReference type="GO" id="GO:0005980">
    <property type="term" value="P:glycogen catabolic process"/>
    <property type="evidence" value="ECO:0007669"/>
    <property type="project" value="InterPro"/>
</dbReference>